<keyword evidence="5" id="KW-1185">Reference proteome</keyword>
<keyword evidence="2" id="KW-0732">Signal</keyword>
<evidence type="ECO:0000313" key="4">
    <source>
        <dbReference type="EMBL" id="KAK9060141.1"/>
    </source>
</evidence>
<organism evidence="4 5">
    <name type="scientific">Deinandra increscens subsp. villosa</name>
    <dbReference type="NCBI Taxonomy" id="3103831"/>
    <lineage>
        <taxon>Eukaryota</taxon>
        <taxon>Viridiplantae</taxon>
        <taxon>Streptophyta</taxon>
        <taxon>Embryophyta</taxon>
        <taxon>Tracheophyta</taxon>
        <taxon>Spermatophyta</taxon>
        <taxon>Magnoliopsida</taxon>
        <taxon>eudicotyledons</taxon>
        <taxon>Gunneridae</taxon>
        <taxon>Pentapetalae</taxon>
        <taxon>asterids</taxon>
        <taxon>campanulids</taxon>
        <taxon>Asterales</taxon>
        <taxon>Asteraceae</taxon>
        <taxon>Asteroideae</taxon>
        <taxon>Heliantheae alliance</taxon>
        <taxon>Madieae</taxon>
        <taxon>Madiinae</taxon>
        <taxon>Deinandra</taxon>
    </lineage>
</organism>
<evidence type="ECO:0000256" key="1">
    <source>
        <dbReference type="SAM" id="MobiDB-lite"/>
    </source>
</evidence>
<dbReference type="AlphaFoldDB" id="A0AAP0CQ27"/>
<feature type="chain" id="PRO_5042853297" description="Neprosin PEP catalytic domain-containing protein" evidence="2">
    <location>
        <begin position="23"/>
        <end position="424"/>
    </location>
</feature>
<evidence type="ECO:0000259" key="3">
    <source>
        <dbReference type="PROSITE" id="PS52045"/>
    </source>
</evidence>
<name>A0AAP0CQ27_9ASTR</name>
<dbReference type="Pfam" id="PF03080">
    <property type="entry name" value="Neprosin"/>
    <property type="match status" value="1"/>
</dbReference>
<accession>A0AAP0CQ27</accession>
<proteinExistence type="predicted"/>
<evidence type="ECO:0000313" key="5">
    <source>
        <dbReference type="Proteomes" id="UP001408789"/>
    </source>
</evidence>
<reference evidence="4 5" key="1">
    <citation type="submission" date="2024-04" db="EMBL/GenBank/DDBJ databases">
        <title>The reference genome of an endangered Asteraceae, Deinandra increscens subsp. villosa, native to the Central Coast of California.</title>
        <authorList>
            <person name="Guilliams M."/>
            <person name="Hasenstab-Lehman K."/>
            <person name="Meyer R."/>
            <person name="Mcevoy S."/>
        </authorList>
    </citation>
    <scope>NUCLEOTIDE SEQUENCE [LARGE SCALE GENOMIC DNA]</scope>
    <source>
        <tissue evidence="4">Leaf</tissue>
    </source>
</reference>
<dbReference type="EMBL" id="JBCNJP010000020">
    <property type="protein sequence ID" value="KAK9060141.1"/>
    <property type="molecule type" value="Genomic_DNA"/>
</dbReference>
<dbReference type="PANTHER" id="PTHR31589">
    <property type="entry name" value="PROTEIN, PUTATIVE (DUF239)-RELATED-RELATED"/>
    <property type="match status" value="1"/>
</dbReference>
<comment type="caution">
    <text evidence="4">The sequence shown here is derived from an EMBL/GenBank/DDBJ whole genome shotgun (WGS) entry which is preliminary data.</text>
</comment>
<dbReference type="Gene3D" id="3.90.1320.10">
    <property type="entry name" value="Outer-capsid protein sigma 3, large lobe"/>
    <property type="match status" value="1"/>
</dbReference>
<protein>
    <recommendedName>
        <fullName evidence="3">Neprosin PEP catalytic domain-containing protein</fullName>
    </recommendedName>
</protein>
<dbReference type="InterPro" id="IPR025521">
    <property type="entry name" value="Neprosin_propep"/>
</dbReference>
<gene>
    <name evidence="4" type="ORF">SSX86_020845</name>
</gene>
<feature type="signal peptide" evidence="2">
    <location>
        <begin position="1"/>
        <end position="22"/>
    </location>
</feature>
<dbReference type="PANTHER" id="PTHR31589:SF220">
    <property type="entry name" value="NEPROSIN DOMAIN-CONTAINING PROTEIN"/>
    <property type="match status" value="1"/>
</dbReference>
<dbReference type="PROSITE" id="PS52045">
    <property type="entry name" value="NEPROSIN_PEP_CD"/>
    <property type="match status" value="1"/>
</dbReference>
<feature type="domain" description="Neprosin PEP catalytic" evidence="3">
    <location>
        <begin position="168"/>
        <end position="424"/>
    </location>
</feature>
<dbReference type="InterPro" id="IPR004314">
    <property type="entry name" value="Neprosin"/>
</dbReference>
<evidence type="ECO:0000256" key="2">
    <source>
        <dbReference type="SAM" id="SignalP"/>
    </source>
</evidence>
<feature type="region of interest" description="Disordered" evidence="1">
    <location>
        <begin position="100"/>
        <end position="139"/>
    </location>
</feature>
<sequence>MKLSFHFMIVVYVLMVARYCYTGNNKLLTSPQNAQIQKLLNELNKPPVKSINSPDGDIIDCVPIHQQPAFDHPLLKNHTIKMRPNHYPNPKVDEIKVSSTMNASKDGPSSSSSSSSTTQSWHSNGKCPRGTIPIRRTKREDVLRASSIQSYGKKTFSFPPLNSIESELAINEQHEYAIASTSDGQFYGTKGALNLWNPHVQESNEFSLAQTWIIGGTYDTGLNTIEAGWQVYRDLYGDNNTRLFIYWTSDAYQKTGCYNLCSGFVQTNNKIAIGGTLTPTSQIDGSQYELAIFIWKDGKDGDWWMDINGELVGYWPSSLFSYLRVKATRIDWGGEIVNRGTNGHHTTTQMGSGKFPQKWQQWYRRASYVRKVETVDSSNYLRIPVLNAYHEPHCYDIMTRVTNEDDYWGTHFYFGGPGRNKDCP</sequence>
<dbReference type="Pfam" id="PF14365">
    <property type="entry name" value="Neprosin_AP"/>
    <property type="match status" value="1"/>
</dbReference>
<dbReference type="Proteomes" id="UP001408789">
    <property type="component" value="Unassembled WGS sequence"/>
</dbReference>
<dbReference type="InterPro" id="IPR053168">
    <property type="entry name" value="Glutamic_endopeptidase"/>
</dbReference>